<accession>A0A3N5XX07</accession>
<protein>
    <submittedName>
        <fullName evidence="3">Class I SAM-dependent methyltransferase</fullName>
    </submittedName>
</protein>
<evidence type="ECO:0000256" key="1">
    <source>
        <dbReference type="ARBA" id="ARBA00022679"/>
    </source>
</evidence>
<dbReference type="Pfam" id="PF13649">
    <property type="entry name" value="Methyltransf_25"/>
    <property type="match status" value="1"/>
</dbReference>
<feature type="domain" description="Methyltransferase" evidence="2">
    <location>
        <begin position="82"/>
        <end position="178"/>
    </location>
</feature>
<dbReference type="GO" id="GO:0032259">
    <property type="term" value="P:methylation"/>
    <property type="evidence" value="ECO:0007669"/>
    <property type="project" value="UniProtKB-KW"/>
</dbReference>
<gene>
    <name evidence="3" type="ORF">DRW07_16860</name>
</gene>
<dbReference type="Gene3D" id="3.40.50.150">
    <property type="entry name" value="Vaccinia Virus protein VP39"/>
    <property type="match status" value="1"/>
</dbReference>
<dbReference type="CDD" id="cd02440">
    <property type="entry name" value="AdoMet_MTases"/>
    <property type="match status" value="1"/>
</dbReference>
<dbReference type="OrthoDB" id="9772751at2"/>
<organism evidence="3 4">
    <name type="scientific">Alteromonas sediminis</name>
    <dbReference type="NCBI Taxonomy" id="2259342"/>
    <lineage>
        <taxon>Bacteria</taxon>
        <taxon>Pseudomonadati</taxon>
        <taxon>Pseudomonadota</taxon>
        <taxon>Gammaproteobacteria</taxon>
        <taxon>Alteromonadales</taxon>
        <taxon>Alteromonadaceae</taxon>
        <taxon>Alteromonas/Salinimonas group</taxon>
        <taxon>Alteromonas</taxon>
    </lineage>
</organism>
<reference evidence="3 4" key="1">
    <citation type="submission" date="2018-11" db="EMBL/GenBank/DDBJ databases">
        <authorList>
            <person name="Ye M.-Q."/>
            <person name="Du Z.-J."/>
        </authorList>
    </citation>
    <scope>NUCLEOTIDE SEQUENCE [LARGE SCALE GENOMIC DNA]</scope>
    <source>
        <strain evidence="3 4">U0105</strain>
    </source>
</reference>
<dbReference type="PANTHER" id="PTHR43861">
    <property type="entry name" value="TRANS-ACONITATE 2-METHYLTRANSFERASE-RELATED"/>
    <property type="match status" value="1"/>
</dbReference>
<dbReference type="InterPro" id="IPR029063">
    <property type="entry name" value="SAM-dependent_MTases_sf"/>
</dbReference>
<name>A0A3N5XX07_9ALTE</name>
<dbReference type="AlphaFoldDB" id="A0A3N5XX07"/>
<dbReference type="EMBL" id="RPOK01000006">
    <property type="protein sequence ID" value="RPJ64990.1"/>
    <property type="molecule type" value="Genomic_DNA"/>
</dbReference>
<keyword evidence="4" id="KW-1185">Reference proteome</keyword>
<dbReference type="SUPFAM" id="SSF53335">
    <property type="entry name" value="S-adenosyl-L-methionine-dependent methyltransferases"/>
    <property type="match status" value="1"/>
</dbReference>
<dbReference type="Proteomes" id="UP000275281">
    <property type="component" value="Unassembled WGS sequence"/>
</dbReference>
<keyword evidence="3" id="KW-0489">Methyltransferase</keyword>
<dbReference type="RefSeq" id="WP_124029119.1">
    <property type="nucleotide sequence ID" value="NZ_JBHRSN010000013.1"/>
</dbReference>
<sequence length="329" mass="37948">MNKYDSYNDNLTEEAEAFDSQIKERVANGHLPDLTHAKDCNYFYNNPWRRKAYVDLDFGEQFKLINASLKKHSSTQDGQLNILEMGCGPGYLSLELARAGHKVTGVDLSDDCIEVALNTAKQHSPELLGTSLNYFCDDFFAKDFFEHFDAIVFLGALHHFPQQQQVHERCIELLKPNGLFVCHEPVRDRVTKGNAIFFSLLTSLLKFTGNYYQNQASLPQGQALKSEVDRVFNQIRYELEDGEKQQSVNDNEAGFSEIQPMLKRYYDELDFQWRYAFFHEVIGGLRLNSEEQNAQLARYLRDMDKLLCEEKVLSPTEFFFIGTPKNSDN</sequence>
<comment type="caution">
    <text evidence="3">The sequence shown here is derived from an EMBL/GenBank/DDBJ whole genome shotgun (WGS) entry which is preliminary data.</text>
</comment>
<proteinExistence type="predicted"/>
<evidence type="ECO:0000259" key="2">
    <source>
        <dbReference type="Pfam" id="PF13649"/>
    </source>
</evidence>
<evidence type="ECO:0000313" key="3">
    <source>
        <dbReference type="EMBL" id="RPJ64990.1"/>
    </source>
</evidence>
<evidence type="ECO:0000313" key="4">
    <source>
        <dbReference type="Proteomes" id="UP000275281"/>
    </source>
</evidence>
<dbReference type="GO" id="GO:0008168">
    <property type="term" value="F:methyltransferase activity"/>
    <property type="evidence" value="ECO:0007669"/>
    <property type="project" value="UniProtKB-KW"/>
</dbReference>
<keyword evidence="1 3" id="KW-0808">Transferase</keyword>
<dbReference type="InterPro" id="IPR041698">
    <property type="entry name" value="Methyltransf_25"/>
</dbReference>